<dbReference type="EMBL" id="UOEG01000191">
    <property type="protein sequence ID" value="VAV99329.1"/>
    <property type="molecule type" value="Genomic_DNA"/>
</dbReference>
<protein>
    <submittedName>
        <fullName evidence="1">Uncharacterized protein</fullName>
    </submittedName>
</protein>
<sequence length="78" mass="8899">MQHTDAKQRIKTDIAHEFLEWVFHARELVDAHFPNDTSSAHSAMIIETAKSMMMMQKMSEIKKSVHDMSLALENIGGN</sequence>
<organism evidence="1">
    <name type="scientific">hydrothermal vent metagenome</name>
    <dbReference type="NCBI Taxonomy" id="652676"/>
    <lineage>
        <taxon>unclassified sequences</taxon>
        <taxon>metagenomes</taxon>
        <taxon>ecological metagenomes</taxon>
    </lineage>
</organism>
<dbReference type="AlphaFoldDB" id="A0A3B0S4Z8"/>
<accession>A0A3B0S4Z8</accession>
<name>A0A3B0S4Z8_9ZZZZ</name>
<reference evidence="1" key="1">
    <citation type="submission" date="2018-06" db="EMBL/GenBank/DDBJ databases">
        <authorList>
            <person name="Zhirakovskaya E."/>
        </authorList>
    </citation>
    <scope>NUCLEOTIDE SEQUENCE</scope>
</reference>
<proteinExistence type="predicted"/>
<evidence type="ECO:0000313" key="1">
    <source>
        <dbReference type="EMBL" id="VAV99329.1"/>
    </source>
</evidence>
<gene>
    <name evidence="1" type="ORF">MNBD_ALPHA07-1826</name>
</gene>